<organism evidence="5 6">
    <name type="scientific">Hermetia illucens</name>
    <name type="common">Black soldier fly</name>
    <dbReference type="NCBI Taxonomy" id="343691"/>
    <lineage>
        <taxon>Eukaryota</taxon>
        <taxon>Metazoa</taxon>
        <taxon>Ecdysozoa</taxon>
        <taxon>Arthropoda</taxon>
        <taxon>Hexapoda</taxon>
        <taxon>Insecta</taxon>
        <taxon>Pterygota</taxon>
        <taxon>Neoptera</taxon>
        <taxon>Endopterygota</taxon>
        <taxon>Diptera</taxon>
        <taxon>Brachycera</taxon>
        <taxon>Stratiomyomorpha</taxon>
        <taxon>Stratiomyidae</taxon>
        <taxon>Hermetiinae</taxon>
        <taxon>Hermetia</taxon>
    </lineage>
</organism>
<evidence type="ECO:0000256" key="3">
    <source>
        <dbReference type="ARBA" id="ARBA00015522"/>
    </source>
</evidence>
<dbReference type="OMA" id="IDYVKHM"/>
<evidence type="ECO:0000256" key="1">
    <source>
        <dbReference type="ARBA" id="ARBA00004604"/>
    </source>
</evidence>
<accession>A0A7R8V5A1</accession>
<proteinExistence type="inferred from homology"/>
<comment type="subcellular location">
    <subcellularLocation>
        <location evidence="1">Nucleus</location>
        <location evidence="1">Nucleolus</location>
    </subcellularLocation>
</comment>
<dbReference type="OrthoDB" id="285729at2759"/>
<name>A0A7R8V5A1_HERIL</name>
<dbReference type="Pfam" id="PF09420">
    <property type="entry name" value="Nop16"/>
    <property type="match status" value="1"/>
</dbReference>
<dbReference type="FunCoup" id="A0A7R8V5A1">
    <property type="interactions" value="1535"/>
</dbReference>
<evidence type="ECO:0000256" key="2">
    <source>
        <dbReference type="ARBA" id="ARBA00008479"/>
    </source>
</evidence>
<dbReference type="GO" id="GO:0042273">
    <property type="term" value="P:ribosomal large subunit biogenesis"/>
    <property type="evidence" value="ECO:0007669"/>
    <property type="project" value="TreeGrafter"/>
</dbReference>
<keyword evidence="4" id="KW-0539">Nucleus</keyword>
<protein>
    <recommendedName>
        <fullName evidence="3">Nucleolar protein 16</fullName>
    </recommendedName>
</protein>
<sequence>MKIRKVKRSKTYRYNVNRKRLRKTRTSTGKIKCRTIKENWAANKSIKSNLREMGLAVDPNLAVGIPNTKQERMKIVKLVNGFVEEDVIGTAKQGKTKRPPRKAFVVQELEKEAKMPRESQFRLPRGVVKDLEYFLDKFKFNYNAMVTDRRNVNQLTWRQFRAKVKKFMSIPEQFNEYLRSKNLTKDDLRNWEEYDTDEE</sequence>
<dbReference type="PANTHER" id="PTHR13243:SF1">
    <property type="entry name" value="NUCLEOLAR PROTEIN 16"/>
    <property type="match status" value="1"/>
</dbReference>
<dbReference type="AlphaFoldDB" id="A0A7R8V5A1"/>
<evidence type="ECO:0000313" key="5">
    <source>
        <dbReference type="EMBL" id="CAD7092729.1"/>
    </source>
</evidence>
<evidence type="ECO:0000256" key="4">
    <source>
        <dbReference type="ARBA" id="ARBA00023242"/>
    </source>
</evidence>
<evidence type="ECO:0000313" key="6">
    <source>
        <dbReference type="Proteomes" id="UP000594454"/>
    </source>
</evidence>
<keyword evidence="6" id="KW-1185">Reference proteome</keyword>
<dbReference type="Proteomes" id="UP000594454">
    <property type="component" value="Chromosome 6"/>
</dbReference>
<dbReference type="GO" id="GO:0005730">
    <property type="term" value="C:nucleolus"/>
    <property type="evidence" value="ECO:0007669"/>
    <property type="project" value="UniProtKB-SubCell"/>
</dbReference>
<reference evidence="5 6" key="1">
    <citation type="submission" date="2020-11" db="EMBL/GenBank/DDBJ databases">
        <authorList>
            <person name="Wallbank WR R."/>
            <person name="Pardo Diaz C."/>
            <person name="Kozak K."/>
            <person name="Martin S."/>
            <person name="Jiggins C."/>
            <person name="Moest M."/>
            <person name="Warren A I."/>
            <person name="Generalovic N T."/>
            <person name="Byers J.R.P. K."/>
            <person name="Montejo-Kovacevich G."/>
            <person name="Yen C E."/>
        </authorList>
    </citation>
    <scope>NUCLEOTIDE SEQUENCE [LARGE SCALE GENOMIC DNA]</scope>
</reference>
<comment type="similarity">
    <text evidence="2">Belongs to the NOP16 family.</text>
</comment>
<dbReference type="EMBL" id="LR899014">
    <property type="protein sequence ID" value="CAD7092729.1"/>
    <property type="molecule type" value="Genomic_DNA"/>
</dbReference>
<dbReference type="PANTHER" id="PTHR13243">
    <property type="entry name" value="HSPC111 PROTEIN-RELATED"/>
    <property type="match status" value="1"/>
</dbReference>
<dbReference type="InParanoid" id="A0A7R8V5A1"/>
<dbReference type="InterPro" id="IPR019002">
    <property type="entry name" value="Ribosome_biogenesis_Nop16"/>
</dbReference>
<gene>
    <name evidence="5" type="ORF">HERILL_LOCUS15066</name>
</gene>